<feature type="domain" description="FAM21/CAPZIP" evidence="2">
    <location>
        <begin position="105"/>
        <end position="225"/>
    </location>
</feature>
<evidence type="ECO:0000313" key="3">
    <source>
        <dbReference type="Ensembl" id="ENSSPAP00000015085.1"/>
    </source>
</evidence>
<sequence length="368" mass="38829">MSCPPSLSLCSDSGSIFNLQACARSFTRTRQKRRATPDRMEEEAPARRSVAELAGRFKGPASPHSAAGKEVQEKPVRRRPPRTLQLPKPQGDDQEPPTGVTSPLPAKAKRNSALIEKLQANLALSPAAPSPKSPGFRLLPPTFTPPAPGSAPATAVTTLVTPTSPVTVAPATEEEGPASFEAPPTAAEGAILSSINKGRARLSIRRRPPSRRHRKSSCGDDAGGDDAGGEDVSGDVDVSTYVVVPTDIPTDVSTDVSTDVVVSTDVSADIASDTTETQPRSSEAEDKTTAGQEGPTDAPSPPDEHQTHEEDQPKSSDKVKVKEGENGEASSSSDQKDEEKEKQDSTEAETKTDDHEEQQSEEGTSSAR</sequence>
<reference evidence="3" key="1">
    <citation type="submission" date="2023-09" db="UniProtKB">
        <authorList>
            <consortium name="Ensembl"/>
        </authorList>
    </citation>
    <scope>IDENTIFICATION</scope>
</reference>
<feature type="region of interest" description="Disordered" evidence="1">
    <location>
        <begin position="27"/>
        <end position="113"/>
    </location>
</feature>
<feature type="compositionally biased region" description="Basic residues" evidence="1">
    <location>
        <begin position="198"/>
        <end position="216"/>
    </location>
</feature>
<evidence type="ECO:0000256" key="1">
    <source>
        <dbReference type="SAM" id="MobiDB-lite"/>
    </source>
</evidence>
<proteinExistence type="predicted"/>
<dbReference type="InterPro" id="IPR029341">
    <property type="entry name" value="FAM21/CAPZIP"/>
</dbReference>
<dbReference type="STRING" id="144197.ENSSPAP00000015085"/>
<accession>A0A3B5A349</accession>
<feature type="region of interest" description="Disordered" evidence="1">
    <location>
        <begin position="125"/>
        <end position="238"/>
    </location>
</feature>
<dbReference type="Ensembl" id="ENSSPAT00000015333.1">
    <property type="protein sequence ID" value="ENSSPAP00000015085.1"/>
    <property type="gene ID" value="ENSSPAG00000011384.1"/>
</dbReference>
<dbReference type="GeneTree" id="ENSGT00940000153997"/>
<feature type="compositionally biased region" description="Acidic residues" evidence="1">
    <location>
        <begin position="222"/>
        <end position="234"/>
    </location>
</feature>
<evidence type="ECO:0000259" key="2">
    <source>
        <dbReference type="Pfam" id="PF15255"/>
    </source>
</evidence>
<protein>
    <submittedName>
        <fullName evidence="3">CapZ-interacting protein-like</fullName>
    </submittedName>
</protein>
<organism evidence="3">
    <name type="scientific">Stegastes partitus</name>
    <name type="common">bicolor damselfish</name>
    <dbReference type="NCBI Taxonomy" id="144197"/>
    <lineage>
        <taxon>Eukaryota</taxon>
        <taxon>Metazoa</taxon>
        <taxon>Chordata</taxon>
        <taxon>Craniata</taxon>
        <taxon>Vertebrata</taxon>
        <taxon>Euteleostomi</taxon>
        <taxon>Actinopterygii</taxon>
        <taxon>Neopterygii</taxon>
        <taxon>Teleostei</taxon>
        <taxon>Neoteleostei</taxon>
        <taxon>Acanthomorphata</taxon>
        <taxon>Ovalentaria</taxon>
        <taxon>Pomacentridae</taxon>
        <taxon>Stegastes</taxon>
    </lineage>
</organism>
<feature type="compositionally biased region" description="Basic and acidic residues" evidence="1">
    <location>
        <begin position="334"/>
        <end position="358"/>
    </location>
</feature>
<feature type="compositionally biased region" description="Low complexity" evidence="1">
    <location>
        <begin position="150"/>
        <end position="171"/>
    </location>
</feature>
<feature type="compositionally biased region" description="Basic and acidic residues" evidence="1">
    <location>
        <begin position="302"/>
        <end position="325"/>
    </location>
</feature>
<feature type="region of interest" description="Disordered" evidence="1">
    <location>
        <begin position="266"/>
        <end position="368"/>
    </location>
</feature>
<feature type="compositionally biased region" description="Low complexity" evidence="1">
    <location>
        <begin position="266"/>
        <end position="275"/>
    </location>
</feature>
<dbReference type="Pfam" id="PF15255">
    <property type="entry name" value="CAP-ZIP_m"/>
    <property type="match status" value="1"/>
</dbReference>
<feature type="compositionally biased region" description="Basic and acidic residues" evidence="1">
    <location>
        <begin position="35"/>
        <end position="50"/>
    </location>
</feature>
<dbReference type="AlphaFoldDB" id="A0A3B5A349"/>
<name>A0A3B5A349_9TELE</name>